<sequence>MDQIVKLATAQIDRACGVLLGAACGDALGAGYEFGVATPGPEGPRMIGGGLGDFAPGEWTDDTSMLFPIAEVAATKADLRTTDALDAIARRFREWYDGGPADVGIQTSSVLDRAGTKPTAETMTRVAAELHQRTGKSGGNGSLMRTAPVALAHLGDPAGLVDAAMKVSALTHYDPRAGEACALWCLGIRHAVVTGELPDLRELIGRLADDAQEFWTDRIDEAEQRDPATFTPNGYVVTALQAAWAVVKTVADVEVCELDNHPVVAGLNAAIAIGNDTDTVAAIAGAMLGARWGASAIPAEWRRVVHGWPGKRAEDLVHLAHLAATKGPGIYGWPSQSGSTTPSGTLAPWSSRTHTTRRSSSRTPPRSARSKTLASPR</sequence>
<accession>A0A853C591</accession>
<name>A0A853C591_9ACTN</name>
<keyword evidence="2 5" id="KW-0378">Hydrolase</keyword>
<evidence type="ECO:0000313" key="5">
    <source>
        <dbReference type="EMBL" id="NYJ02439.1"/>
    </source>
</evidence>
<keyword evidence="3" id="KW-0460">Magnesium</keyword>
<dbReference type="Proteomes" id="UP000530424">
    <property type="component" value="Unassembled WGS sequence"/>
</dbReference>
<feature type="compositionally biased region" description="Low complexity" evidence="4">
    <location>
        <begin position="334"/>
        <end position="353"/>
    </location>
</feature>
<organism evidence="5 6">
    <name type="scientific">Nocardioides thalensis</name>
    <dbReference type="NCBI Taxonomy" id="1914755"/>
    <lineage>
        <taxon>Bacteria</taxon>
        <taxon>Bacillati</taxon>
        <taxon>Actinomycetota</taxon>
        <taxon>Actinomycetes</taxon>
        <taxon>Propionibacteriales</taxon>
        <taxon>Nocardioidaceae</taxon>
        <taxon>Nocardioides</taxon>
    </lineage>
</organism>
<feature type="binding site" evidence="3">
    <location>
        <position position="278"/>
    </location>
    <ligand>
        <name>Mg(2+)</name>
        <dbReference type="ChEBI" id="CHEBI:18420"/>
        <label>1</label>
    </ligand>
</feature>
<comment type="similarity">
    <text evidence="1">Belongs to the ADP-ribosylglycohydrolase family.</text>
</comment>
<dbReference type="Pfam" id="PF03747">
    <property type="entry name" value="ADP_ribosyl_GH"/>
    <property type="match status" value="1"/>
</dbReference>
<dbReference type="RefSeq" id="WP_343047226.1">
    <property type="nucleotide sequence ID" value="NZ_JACCFP010000001.1"/>
</dbReference>
<evidence type="ECO:0000256" key="1">
    <source>
        <dbReference type="ARBA" id="ARBA00010702"/>
    </source>
</evidence>
<dbReference type="AlphaFoldDB" id="A0A853C591"/>
<dbReference type="InterPro" id="IPR036705">
    <property type="entry name" value="Ribosyl_crysJ1_sf"/>
</dbReference>
<comment type="cofactor">
    <cofactor evidence="3">
        <name>Mg(2+)</name>
        <dbReference type="ChEBI" id="CHEBI:18420"/>
    </cofactor>
    <text evidence="3">Binds 2 magnesium ions per subunit.</text>
</comment>
<dbReference type="EMBL" id="JACCFP010000001">
    <property type="protein sequence ID" value="NYJ02439.1"/>
    <property type="molecule type" value="Genomic_DNA"/>
</dbReference>
<dbReference type="PANTHER" id="PTHR16222">
    <property type="entry name" value="ADP-RIBOSYLGLYCOHYDROLASE"/>
    <property type="match status" value="1"/>
</dbReference>
<dbReference type="Gene3D" id="1.10.4080.10">
    <property type="entry name" value="ADP-ribosylation/Crystallin J1"/>
    <property type="match status" value="1"/>
</dbReference>
<reference evidence="5 6" key="1">
    <citation type="submission" date="2020-07" db="EMBL/GenBank/DDBJ databases">
        <title>Sequencing the genomes of 1000 actinobacteria strains.</title>
        <authorList>
            <person name="Klenk H.-P."/>
        </authorList>
    </citation>
    <scope>NUCLEOTIDE SEQUENCE [LARGE SCALE GENOMIC DNA]</scope>
    <source>
        <strain evidence="5 6">DSM 103833</strain>
    </source>
</reference>
<evidence type="ECO:0000256" key="3">
    <source>
        <dbReference type="PIRSR" id="PIRSR605502-1"/>
    </source>
</evidence>
<proteinExistence type="inferred from homology"/>
<keyword evidence="6" id="KW-1185">Reference proteome</keyword>
<gene>
    <name evidence="5" type="ORF">HNR19_003137</name>
</gene>
<feature type="binding site" evidence="3">
    <location>
        <position position="61"/>
    </location>
    <ligand>
        <name>Mg(2+)</name>
        <dbReference type="ChEBI" id="CHEBI:18420"/>
        <label>1</label>
    </ligand>
</feature>
<comment type="caution">
    <text evidence="5">The sequence shown here is derived from an EMBL/GenBank/DDBJ whole genome shotgun (WGS) entry which is preliminary data.</text>
</comment>
<dbReference type="PANTHER" id="PTHR16222:SF24">
    <property type="entry name" value="ADP-RIBOSYLHYDROLASE ARH3"/>
    <property type="match status" value="1"/>
</dbReference>
<keyword evidence="3" id="KW-0479">Metal-binding</keyword>
<protein>
    <submittedName>
        <fullName evidence="5">ADP-ribosylglycohydrolase</fullName>
    </submittedName>
</protein>
<dbReference type="GO" id="GO:0046872">
    <property type="term" value="F:metal ion binding"/>
    <property type="evidence" value="ECO:0007669"/>
    <property type="project" value="UniProtKB-KW"/>
</dbReference>
<evidence type="ECO:0000313" key="6">
    <source>
        <dbReference type="Proteomes" id="UP000530424"/>
    </source>
</evidence>
<dbReference type="SUPFAM" id="SSF101478">
    <property type="entry name" value="ADP-ribosylglycohydrolase"/>
    <property type="match status" value="1"/>
</dbReference>
<dbReference type="GO" id="GO:0016787">
    <property type="term" value="F:hydrolase activity"/>
    <property type="evidence" value="ECO:0007669"/>
    <property type="project" value="UniProtKB-KW"/>
</dbReference>
<evidence type="ECO:0000256" key="4">
    <source>
        <dbReference type="SAM" id="MobiDB-lite"/>
    </source>
</evidence>
<feature type="binding site" evidence="3">
    <location>
        <position position="62"/>
    </location>
    <ligand>
        <name>Mg(2+)</name>
        <dbReference type="ChEBI" id="CHEBI:18420"/>
        <label>1</label>
    </ligand>
</feature>
<feature type="region of interest" description="Disordered" evidence="4">
    <location>
        <begin position="330"/>
        <end position="377"/>
    </location>
</feature>
<evidence type="ECO:0000256" key="2">
    <source>
        <dbReference type="ARBA" id="ARBA00022801"/>
    </source>
</evidence>
<feature type="binding site" evidence="3">
    <location>
        <position position="276"/>
    </location>
    <ligand>
        <name>Mg(2+)</name>
        <dbReference type="ChEBI" id="CHEBI:18420"/>
        <label>1</label>
    </ligand>
</feature>
<feature type="binding site" evidence="3">
    <location>
        <position position="60"/>
    </location>
    <ligand>
        <name>Mg(2+)</name>
        <dbReference type="ChEBI" id="CHEBI:18420"/>
        <label>1</label>
    </ligand>
</feature>
<feature type="binding site" evidence="3">
    <location>
        <position position="279"/>
    </location>
    <ligand>
        <name>Mg(2+)</name>
        <dbReference type="ChEBI" id="CHEBI:18420"/>
        <label>1</label>
    </ligand>
</feature>
<dbReference type="InterPro" id="IPR050792">
    <property type="entry name" value="ADP-ribosylglycohydrolase"/>
</dbReference>
<dbReference type="InterPro" id="IPR005502">
    <property type="entry name" value="Ribosyl_crysJ1"/>
</dbReference>